<evidence type="ECO:0000256" key="1">
    <source>
        <dbReference type="SAM" id="MobiDB-lite"/>
    </source>
</evidence>
<dbReference type="PANTHER" id="PTHR14218">
    <property type="entry name" value="PROTEASE S8 TRIPEPTIDYL PEPTIDASE I CLN2"/>
    <property type="match status" value="1"/>
</dbReference>
<feature type="region of interest" description="Disordered" evidence="1">
    <location>
        <begin position="163"/>
        <end position="206"/>
    </location>
</feature>
<dbReference type="InterPro" id="IPR036852">
    <property type="entry name" value="Peptidase_S8/S53_dom_sf"/>
</dbReference>
<evidence type="ECO:0008006" key="4">
    <source>
        <dbReference type="Google" id="ProtNLM"/>
    </source>
</evidence>
<feature type="region of interest" description="Disordered" evidence="1">
    <location>
        <begin position="1"/>
        <end position="26"/>
    </location>
</feature>
<dbReference type="GO" id="GO:0008240">
    <property type="term" value="F:tripeptidyl-peptidase activity"/>
    <property type="evidence" value="ECO:0007669"/>
    <property type="project" value="TreeGrafter"/>
</dbReference>
<name>A0A8H3DNG3_9AGAM</name>
<dbReference type="EMBL" id="CAJMWZ010007001">
    <property type="protein sequence ID" value="CAE6530517.1"/>
    <property type="molecule type" value="Genomic_DNA"/>
</dbReference>
<dbReference type="GO" id="GO:0006508">
    <property type="term" value="P:proteolysis"/>
    <property type="evidence" value="ECO:0007669"/>
    <property type="project" value="InterPro"/>
</dbReference>
<gene>
    <name evidence="2" type="ORF">RDB_LOCUS130019</name>
</gene>
<evidence type="ECO:0000313" key="2">
    <source>
        <dbReference type="EMBL" id="CAE6530517.1"/>
    </source>
</evidence>
<protein>
    <recommendedName>
        <fullName evidence="4">Peptidase S53 activation domain-containing protein</fullName>
    </recommendedName>
</protein>
<dbReference type="GO" id="GO:0004252">
    <property type="term" value="F:serine-type endopeptidase activity"/>
    <property type="evidence" value="ECO:0007669"/>
    <property type="project" value="InterPro"/>
</dbReference>
<feature type="compositionally biased region" description="Polar residues" evidence="1">
    <location>
        <begin position="168"/>
        <end position="182"/>
    </location>
</feature>
<comment type="caution">
    <text evidence="2">The sequence shown here is derived from an EMBL/GenBank/DDBJ whole genome shotgun (WGS) entry which is preliminary data.</text>
</comment>
<dbReference type="AlphaFoldDB" id="A0A8H3DNG3"/>
<sequence>MVQPTTYFGRINERSTPESSSALERRASTVFVLPESGKQGLEQLGEDAEEKATGAVPSSCSSTITPTCLKALYKTDSYTPKSGNSSSIGITGYLEQYASTSDLQTFYTKFDPSAVGSKFSVELINGGKNSQTNPGIEANLDVQYAGAISHPIPMIFYSTAGSPPYKPDSNTPTNSNEASTSILGLGKLHAEQNYPPPYNQHKLRRR</sequence>
<dbReference type="SUPFAM" id="SSF52743">
    <property type="entry name" value="Subtilisin-like"/>
    <property type="match status" value="1"/>
</dbReference>
<dbReference type="Proteomes" id="UP000663850">
    <property type="component" value="Unassembled WGS sequence"/>
</dbReference>
<proteinExistence type="predicted"/>
<dbReference type="PANTHER" id="PTHR14218:SF15">
    <property type="entry name" value="TRIPEPTIDYL-PEPTIDASE 1"/>
    <property type="match status" value="1"/>
</dbReference>
<organism evidence="2 3">
    <name type="scientific">Rhizoctonia solani</name>
    <dbReference type="NCBI Taxonomy" id="456999"/>
    <lineage>
        <taxon>Eukaryota</taxon>
        <taxon>Fungi</taxon>
        <taxon>Dikarya</taxon>
        <taxon>Basidiomycota</taxon>
        <taxon>Agaricomycotina</taxon>
        <taxon>Agaricomycetes</taxon>
        <taxon>Cantharellales</taxon>
        <taxon>Ceratobasidiaceae</taxon>
        <taxon>Rhizoctonia</taxon>
    </lineage>
</organism>
<dbReference type="Gene3D" id="3.40.50.200">
    <property type="entry name" value="Peptidase S8/S53 domain"/>
    <property type="match status" value="1"/>
</dbReference>
<reference evidence="2" key="1">
    <citation type="submission" date="2021-01" db="EMBL/GenBank/DDBJ databases">
        <authorList>
            <person name="Kaushik A."/>
        </authorList>
    </citation>
    <scope>NUCLEOTIDE SEQUENCE</scope>
    <source>
        <strain evidence="2">Type strain: AG8-Rh-89/</strain>
    </source>
</reference>
<evidence type="ECO:0000313" key="3">
    <source>
        <dbReference type="Proteomes" id="UP000663850"/>
    </source>
</evidence>
<dbReference type="InterPro" id="IPR050819">
    <property type="entry name" value="Tripeptidyl-peptidase_I"/>
</dbReference>
<accession>A0A8H3DNG3</accession>